<keyword evidence="5" id="KW-0503">Monooxygenase</keyword>
<keyword evidence="2" id="KW-0285">Flavoprotein</keyword>
<evidence type="ECO:0000256" key="2">
    <source>
        <dbReference type="ARBA" id="ARBA00022630"/>
    </source>
</evidence>
<evidence type="ECO:0000256" key="1">
    <source>
        <dbReference type="ARBA" id="ARBA00007992"/>
    </source>
</evidence>
<dbReference type="GO" id="GO:0071949">
    <property type="term" value="F:FAD binding"/>
    <property type="evidence" value="ECO:0007669"/>
    <property type="project" value="InterPro"/>
</dbReference>
<evidence type="ECO:0000256" key="5">
    <source>
        <dbReference type="ARBA" id="ARBA00023033"/>
    </source>
</evidence>
<dbReference type="InterPro" id="IPR002938">
    <property type="entry name" value="FAD-bd"/>
</dbReference>
<dbReference type="Proteomes" id="UP001175001">
    <property type="component" value="Unassembled WGS sequence"/>
</dbReference>
<dbReference type="SUPFAM" id="SSF51905">
    <property type="entry name" value="FAD/NAD(P)-binding domain"/>
    <property type="match status" value="1"/>
</dbReference>
<evidence type="ECO:0000256" key="3">
    <source>
        <dbReference type="ARBA" id="ARBA00022827"/>
    </source>
</evidence>
<proteinExistence type="inferred from homology"/>
<dbReference type="InterPro" id="IPR036188">
    <property type="entry name" value="FAD/NAD-bd_sf"/>
</dbReference>
<gene>
    <name evidence="7" type="primary">mhbM</name>
    <name evidence="7" type="ORF">DIS24_g11575</name>
</gene>
<dbReference type="InterPro" id="IPR050493">
    <property type="entry name" value="FAD-dep_Monooxygenase_BioMet"/>
</dbReference>
<dbReference type="EMBL" id="JAUJDW010000175">
    <property type="protein sequence ID" value="KAK0618733.1"/>
    <property type="molecule type" value="Genomic_DNA"/>
</dbReference>
<reference evidence="7" key="1">
    <citation type="submission" date="2023-06" db="EMBL/GenBank/DDBJ databases">
        <title>Multi-omics analyses reveal the molecular pathogenesis toolkit of Lasiodiplodia hormozganensis, a cross-kingdom pathogen.</title>
        <authorList>
            <person name="Felix C."/>
            <person name="Meneses R."/>
            <person name="Goncalves M.F.M."/>
            <person name="Tilleman L."/>
            <person name="Duarte A.S."/>
            <person name="Jorrin-Novo J.V."/>
            <person name="Van De Peer Y."/>
            <person name="Deforce D."/>
            <person name="Van Nieuwerburgh F."/>
            <person name="Esteves A.C."/>
            <person name="Alves A."/>
        </authorList>
    </citation>
    <scope>NUCLEOTIDE SEQUENCE</scope>
    <source>
        <strain evidence="7">CBS 339.90</strain>
    </source>
</reference>
<comment type="caution">
    <text evidence="7">The sequence shown here is derived from an EMBL/GenBank/DDBJ whole genome shotgun (WGS) entry which is preliminary data.</text>
</comment>
<keyword evidence="3" id="KW-0274">FAD</keyword>
<comment type="similarity">
    <text evidence="1">Belongs to the paxM FAD-dependent monooxygenase family.</text>
</comment>
<dbReference type="PANTHER" id="PTHR13789:SF314">
    <property type="entry name" value="FAD-BINDING DOMAIN-CONTAINING PROTEIN"/>
    <property type="match status" value="1"/>
</dbReference>
<name>A0AA39WNL8_9PEZI</name>
<evidence type="ECO:0000313" key="7">
    <source>
        <dbReference type="EMBL" id="KAK0618733.1"/>
    </source>
</evidence>
<dbReference type="PANTHER" id="PTHR13789">
    <property type="entry name" value="MONOOXYGENASE"/>
    <property type="match status" value="1"/>
</dbReference>
<dbReference type="PRINTS" id="PR00420">
    <property type="entry name" value="RNGMNOXGNASE"/>
</dbReference>
<dbReference type="Pfam" id="PF01494">
    <property type="entry name" value="FAD_binding_3"/>
    <property type="match status" value="1"/>
</dbReference>
<protein>
    <submittedName>
        <fullName evidence="7">3-hydroxybenzoate 6-hydroxylase</fullName>
    </submittedName>
</protein>
<evidence type="ECO:0000256" key="4">
    <source>
        <dbReference type="ARBA" id="ARBA00023002"/>
    </source>
</evidence>
<evidence type="ECO:0000313" key="8">
    <source>
        <dbReference type="Proteomes" id="UP001175001"/>
    </source>
</evidence>
<dbReference type="SUPFAM" id="SSF54373">
    <property type="entry name" value="FAD-linked reductases, C-terminal domain"/>
    <property type="match status" value="1"/>
</dbReference>
<dbReference type="GO" id="GO:0004497">
    <property type="term" value="F:monooxygenase activity"/>
    <property type="evidence" value="ECO:0007669"/>
    <property type="project" value="UniProtKB-KW"/>
</dbReference>
<accession>A0AA39WNL8</accession>
<dbReference type="AlphaFoldDB" id="A0AA39WNL8"/>
<keyword evidence="4" id="KW-0560">Oxidoreductase</keyword>
<evidence type="ECO:0000259" key="6">
    <source>
        <dbReference type="Pfam" id="PF01494"/>
    </source>
</evidence>
<organism evidence="7 8">
    <name type="scientific">Lasiodiplodia hormozganensis</name>
    <dbReference type="NCBI Taxonomy" id="869390"/>
    <lineage>
        <taxon>Eukaryota</taxon>
        <taxon>Fungi</taxon>
        <taxon>Dikarya</taxon>
        <taxon>Ascomycota</taxon>
        <taxon>Pezizomycotina</taxon>
        <taxon>Dothideomycetes</taxon>
        <taxon>Dothideomycetes incertae sedis</taxon>
        <taxon>Botryosphaeriales</taxon>
        <taxon>Botryosphaeriaceae</taxon>
        <taxon>Lasiodiplodia</taxon>
    </lineage>
</organism>
<dbReference type="Gene3D" id="3.50.50.60">
    <property type="entry name" value="FAD/NAD(P)-binding domain"/>
    <property type="match status" value="1"/>
</dbReference>
<sequence length="417" mass="46134">MASETPKLRIAIIGSGLAGLAAARVLRSHHTVTVYERGTASTATGGQGTIATPNAVKILEPLGFDRARVRSVRCSGYRTFDKAGNVIGDRPLDLKQRYGADWYMHLRADYRDELLRLATAPEEELLGGKAGEPATVVFETAVMDIDPDAGTFELSDGSRGEADVIIVADGIHSHLRHRIVGDRSHRAQLTGMSVFRFAMSRFEAAQALSKDEQLPEYFDPARGEGRFGLIDACDGSGRVVAVYPCREYEYINITCAFRTRQSKDDTVASWWAEGDRDEMVDIFGDFPEHVVKLLRAAPSVNLWELQDLEPLPTWTRGRACLVGDAVHAMTPLQGQGANMAVEDADALQLLNHVSSAADVPDVLRRWQAVRKPRCTRVLEGTRQVGRAQTPEERWENMDFNYGYGGVWEAVKELKTEE</sequence>
<feature type="domain" description="FAD-binding" evidence="6">
    <location>
        <begin position="9"/>
        <end position="379"/>
    </location>
</feature>
<keyword evidence="8" id="KW-1185">Reference proteome</keyword>